<dbReference type="CDD" id="cd16390">
    <property type="entry name" value="ParB_N_Srx_like"/>
    <property type="match status" value="1"/>
</dbReference>
<gene>
    <name evidence="2" type="ORF">E4665_03760</name>
</gene>
<feature type="chain" id="PRO_5021406340" description="Chromosome partitioning protein ParB" evidence="1">
    <location>
        <begin position="25"/>
        <end position="366"/>
    </location>
</feature>
<evidence type="ECO:0000256" key="1">
    <source>
        <dbReference type="SAM" id="SignalP"/>
    </source>
</evidence>
<name>A0A4Z0GRH4_9BACL</name>
<dbReference type="InterPro" id="IPR014956">
    <property type="entry name" value="ParBc_2"/>
</dbReference>
<comment type="caution">
    <text evidence="2">The sequence shown here is derived from an EMBL/GenBank/DDBJ whole genome shotgun (WGS) entry which is preliminary data.</text>
</comment>
<evidence type="ECO:0000313" key="2">
    <source>
        <dbReference type="EMBL" id="TGA99451.1"/>
    </source>
</evidence>
<dbReference type="RefSeq" id="WP_135347474.1">
    <property type="nucleotide sequence ID" value="NZ_SRJD01000003.1"/>
</dbReference>
<evidence type="ECO:0000313" key="3">
    <source>
        <dbReference type="Proteomes" id="UP000298347"/>
    </source>
</evidence>
<dbReference type="Pfam" id="PF08857">
    <property type="entry name" value="ParBc_2"/>
    <property type="match status" value="1"/>
</dbReference>
<keyword evidence="3" id="KW-1185">Reference proteome</keyword>
<evidence type="ECO:0008006" key="4">
    <source>
        <dbReference type="Google" id="ProtNLM"/>
    </source>
</evidence>
<reference evidence="2 3" key="1">
    <citation type="journal article" date="2015" name="Int. J. Syst. Evol. Microbiol.">
        <title>Sporolactobacillus shoreae sp. nov. and Sporolactobacillus spathodeae sp. nov., two spore-forming lactic acid bacteria isolated from tree barks in Thailand.</title>
        <authorList>
            <person name="Thamacharoensuk T."/>
            <person name="Kitahara M."/>
            <person name="Ohkuma M."/>
            <person name="Thongchul N."/>
            <person name="Tanasupawat S."/>
        </authorList>
    </citation>
    <scope>NUCLEOTIDE SEQUENCE [LARGE SCALE GENOMIC DNA]</scope>
    <source>
        <strain evidence="2 3">BK92</strain>
    </source>
</reference>
<dbReference type="InterPro" id="IPR036086">
    <property type="entry name" value="ParB/Sulfiredoxin_sf"/>
</dbReference>
<proteinExistence type="predicted"/>
<dbReference type="Gene3D" id="3.90.1530.10">
    <property type="entry name" value="Conserved hypothetical protein from pyrococcus furiosus pfu- 392566-001, ParB domain"/>
    <property type="match status" value="1"/>
</dbReference>
<dbReference type="AlphaFoldDB" id="A0A4Z0GRH4"/>
<sequence length="366" mass="40950">MKRLIVSLVSILSLFFLSVVPGQAEENVNYQIPIQDLHPTQAALGKVQLAAKLSTYIDSNNNLTSAYYSDFNDDNGYLNGNYVDQNGQTISAKKTFYKTASIYDVVEQVSGVGPTVPSTPAADVVIGPGHIYYLVDGHHGVSEYLFVHQMTGKGDTSVNVKVLADWSNLKTNQFWNEMKAQHYYYPKAYDAKTRSYKTIDRRSLPQTIGVSYFINDPFRGLNYFWRKSAINKDAISAPFAEFYWGEFLTATGQFKDLSFNSDADYITAFNRGNQILKKLINGDSKLTALFKKTITDSYGYTETQLGLQNTFDDSAISGQLSKLQSALAYADNQPKLTDDENTISFLGQGYHLGWKHNKHAIPATQK</sequence>
<feature type="signal peptide" evidence="1">
    <location>
        <begin position="1"/>
        <end position="24"/>
    </location>
</feature>
<dbReference type="Proteomes" id="UP000298347">
    <property type="component" value="Unassembled WGS sequence"/>
</dbReference>
<keyword evidence="1" id="KW-0732">Signal</keyword>
<dbReference type="EMBL" id="SRJD01000003">
    <property type="protein sequence ID" value="TGA99451.1"/>
    <property type="molecule type" value="Genomic_DNA"/>
</dbReference>
<dbReference type="SUPFAM" id="SSF110849">
    <property type="entry name" value="ParB/Sulfiredoxin"/>
    <property type="match status" value="1"/>
</dbReference>
<accession>A0A4Z0GRH4</accession>
<protein>
    <recommendedName>
        <fullName evidence="4">Chromosome partitioning protein ParB</fullName>
    </recommendedName>
</protein>
<dbReference type="OrthoDB" id="323572at2"/>
<organism evidence="2 3">
    <name type="scientific">Sporolactobacillus shoreae</name>
    <dbReference type="NCBI Taxonomy" id="1465501"/>
    <lineage>
        <taxon>Bacteria</taxon>
        <taxon>Bacillati</taxon>
        <taxon>Bacillota</taxon>
        <taxon>Bacilli</taxon>
        <taxon>Bacillales</taxon>
        <taxon>Sporolactobacillaceae</taxon>
        <taxon>Sporolactobacillus</taxon>
    </lineage>
</organism>